<feature type="region of interest" description="Disordered" evidence="1">
    <location>
        <begin position="134"/>
        <end position="160"/>
    </location>
</feature>
<keyword evidence="2" id="KW-0732">Signal</keyword>
<organism evidence="3 4">
    <name type="scientific">Purpureocillium lilacinum</name>
    <name type="common">Paecilomyces lilacinus</name>
    <dbReference type="NCBI Taxonomy" id="33203"/>
    <lineage>
        <taxon>Eukaryota</taxon>
        <taxon>Fungi</taxon>
        <taxon>Dikarya</taxon>
        <taxon>Ascomycota</taxon>
        <taxon>Pezizomycotina</taxon>
        <taxon>Sordariomycetes</taxon>
        <taxon>Hypocreomycetidae</taxon>
        <taxon>Hypocreales</taxon>
        <taxon>Ophiocordycipitaceae</taxon>
        <taxon>Purpureocillium</taxon>
    </lineage>
</organism>
<sequence length="207" mass="20004">MRSFLVVALAGLAVADEFLMMSAQKAGSVLAVRQSTCSSLEEKCDSTCIPLSGTCCGLGDGSYCKVGYTCVKGGCCQIGKVCTGTPSGCSASQESCGSRCMPKGAVCCPGGSSYCDAGETCSGGRCYTSGSGLTRTTTSSSPFAETTAGSGPSPTTTSSGNTLCARKKGGGSHGGGSSSGDGCGSGAGNLAAPGLLVGAMAALPLVL</sequence>
<name>A0A179GZ32_PURLI</name>
<dbReference type="AlphaFoldDB" id="A0A179GZ32"/>
<feature type="signal peptide" evidence="2">
    <location>
        <begin position="1"/>
        <end position="15"/>
    </location>
</feature>
<proteinExistence type="predicted"/>
<gene>
    <name evidence="3" type="ORF">VFPBJ_05086</name>
</gene>
<evidence type="ECO:0000256" key="1">
    <source>
        <dbReference type="SAM" id="MobiDB-lite"/>
    </source>
</evidence>
<evidence type="ECO:0008006" key="5">
    <source>
        <dbReference type="Google" id="ProtNLM"/>
    </source>
</evidence>
<feature type="chain" id="PRO_5012227107" description="GPI anchored serine-threonine rich protein" evidence="2">
    <location>
        <begin position="16"/>
        <end position="207"/>
    </location>
</feature>
<dbReference type="Proteomes" id="UP000078240">
    <property type="component" value="Unassembled WGS sequence"/>
</dbReference>
<evidence type="ECO:0000313" key="4">
    <source>
        <dbReference type="Proteomes" id="UP000078240"/>
    </source>
</evidence>
<protein>
    <recommendedName>
        <fullName evidence="5">GPI anchored serine-threonine rich protein</fullName>
    </recommendedName>
</protein>
<reference evidence="3 4" key="1">
    <citation type="submission" date="2016-01" db="EMBL/GenBank/DDBJ databases">
        <title>Biosynthesis of antibiotic leucinostatins and their inhibition on Phytophthora in bio-control Purpureocillium lilacinum.</title>
        <authorList>
            <person name="Wang G."/>
            <person name="Liu Z."/>
            <person name="Lin R."/>
            <person name="Li E."/>
            <person name="Mao Z."/>
            <person name="Ling J."/>
            <person name="Yin W."/>
            <person name="Xie B."/>
        </authorList>
    </citation>
    <scope>NUCLEOTIDE SEQUENCE [LARGE SCALE GENOMIC DNA]</scope>
    <source>
        <strain evidence="3">PLBJ-1</strain>
    </source>
</reference>
<evidence type="ECO:0000256" key="2">
    <source>
        <dbReference type="SAM" id="SignalP"/>
    </source>
</evidence>
<accession>A0A179GZ32</accession>
<dbReference type="EMBL" id="LSBH01000003">
    <property type="protein sequence ID" value="OAQ82501.1"/>
    <property type="molecule type" value="Genomic_DNA"/>
</dbReference>
<evidence type="ECO:0000313" key="3">
    <source>
        <dbReference type="EMBL" id="OAQ82501.1"/>
    </source>
</evidence>
<comment type="caution">
    <text evidence="3">The sequence shown here is derived from an EMBL/GenBank/DDBJ whole genome shotgun (WGS) entry which is preliminary data.</text>
</comment>